<feature type="domain" description="Ribosomal RNA adenine methylase transferase N-terminal" evidence="9">
    <location>
        <begin position="36"/>
        <end position="211"/>
    </location>
</feature>
<dbReference type="Gene3D" id="1.10.8.100">
    <property type="entry name" value="Ribosomal RNA adenine dimethylase-like, domain 2"/>
    <property type="match status" value="1"/>
</dbReference>
<dbReference type="InterPro" id="IPR029063">
    <property type="entry name" value="SAM-dependent_MTases_sf"/>
</dbReference>
<comment type="function">
    <text evidence="7">Specifically dimethylates two adjacent adenosines (A1518 and A1519) in the loop of a conserved hairpin near the 3'-end of 16S rRNA in the 30S particle. May play a critical role in biogenesis of 30S subunits.</text>
</comment>
<feature type="binding site" evidence="7 8">
    <location>
        <position position="101"/>
    </location>
    <ligand>
        <name>S-adenosyl-L-methionine</name>
        <dbReference type="ChEBI" id="CHEBI:59789"/>
    </ligand>
</feature>
<dbReference type="SUPFAM" id="SSF53335">
    <property type="entry name" value="S-adenosyl-L-methionine-dependent methyltransferases"/>
    <property type="match status" value="1"/>
</dbReference>
<feature type="binding site" evidence="7 8">
    <location>
        <position position="29"/>
    </location>
    <ligand>
        <name>S-adenosyl-L-methionine</name>
        <dbReference type="ChEBI" id="CHEBI:59789"/>
    </ligand>
</feature>
<dbReference type="InterPro" id="IPR020596">
    <property type="entry name" value="rRNA_Ade_Mease_Trfase_CS"/>
</dbReference>
<dbReference type="GO" id="GO:0003723">
    <property type="term" value="F:RNA binding"/>
    <property type="evidence" value="ECO:0007669"/>
    <property type="project" value="UniProtKB-UniRule"/>
</dbReference>
<keyword evidence="1 7" id="KW-0963">Cytoplasm</keyword>
<comment type="similarity">
    <text evidence="7">Belongs to the class I-like SAM-binding methyltransferase superfamily. rRNA adenine N(6)-methyltransferase family. RsmA subfamily.</text>
</comment>
<evidence type="ECO:0000256" key="4">
    <source>
        <dbReference type="ARBA" id="ARBA00022679"/>
    </source>
</evidence>
<dbReference type="InterPro" id="IPR001737">
    <property type="entry name" value="KsgA/Erm"/>
</dbReference>
<dbReference type="AlphaFoldDB" id="A0A3N0I0F7"/>
<dbReference type="RefSeq" id="WP_128520422.1">
    <property type="nucleotide sequence ID" value="NZ_RJQC01000002.1"/>
</dbReference>
<name>A0A3N0I0F7_9FIRM</name>
<dbReference type="PROSITE" id="PS51689">
    <property type="entry name" value="SAM_RNA_A_N6_MT"/>
    <property type="match status" value="1"/>
</dbReference>
<dbReference type="PANTHER" id="PTHR11727:SF7">
    <property type="entry name" value="DIMETHYLADENOSINE TRANSFERASE-RELATED"/>
    <property type="match status" value="1"/>
</dbReference>
<keyword evidence="2 7" id="KW-0698">rRNA processing</keyword>
<dbReference type="InterPro" id="IPR011530">
    <property type="entry name" value="rRNA_adenine_dimethylase"/>
</dbReference>
<evidence type="ECO:0000313" key="11">
    <source>
        <dbReference type="Proteomes" id="UP000276568"/>
    </source>
</evidence>
<keyword evidence="5 7" id="KW-0949">S-adenosyl-L-methionine</keyword>
<dbReference type="CDD" id="cd02440">
    <property type="entry name" value="AdoMet_MTases"/>
    <property type="match status" value="1"/>
</dbReference>
<feature type="binding site" evidence="7 8">
    <location>
        <position position="77"/>
    </location>
    <ligand>
        <name>S-adenosyl-L-methionine</name>
        <dbReference type="ChEBI" id="CHEBI:59789"/>
    </ligand>
</feature>
<dbReference type="InterPro" id="IPR020598">
    <property type="entry name" value="rRNA_Ade_methylase_Trfase_N"/>
</dbReference>
<comment type="caution">
    <text evidence="10">The sequence shown here is derived from an EMBL/GenBank/DDBJ whole genome shotgun (WGS) entry which is preliminary data.</text>
</comment>
<feature type="binding site" evidence="7 8">
    <location>
        <position position="126"/>
    </location>
    <ligand>
        <name>S-adenosyl-L-methionine</name>
        <dbReference type="ChEBI" id="CHEBI:59789"/>
    </ligand>
</feature>
<dbReference type="GO" id="GO:0052908">
    <property type="term" value="F:16S rRNA (adenine(1518)-N(6)/adenine(1519)-N(6))-dimethyltransferase activity"/>
    <property type="evidence" value="ECO:0007669"/>
    <property type="project" value="UniProtKB-EC"/>
</dbReference>
<proteinExistence type="inferred from homology"/>
<keyword evidence="4 7" id="KW-0808">Transferase</keyword>
<keyword evidence="6 7" id="KW-0694">RNA-binding</keyword>
<dbReference type="Pfam" id="PF00398">
    <property type="entry name" value="RrnaAD"/>
    <property type="match status" value="1"/>
</dbReference>
<organism evidence="10 11">
    <name type="scientific">Absicoccus porci</name>
    <dbReference type="NCBI Taxonomy" id="2486576"/>
    <lineage>
        <taxon>Bacteria</taxon>
        <taxon>Bacillati</taxon>
        <taxon>Bacillota</taxon>
        <taxon>Erysipelotrichia</taxon>
        <taxon>Erysipelotrichales</taxon>
        <taxon>Erysipelotrichaceae</taxon>
        <taxon>Absicoccus</taxon>
    </lineage>
</organism>
<comment type="subcellular location">
    <subcellularLocation>
        <location evidence="7">Cytoplasm</location>
    </subcellularLocation>
</comment>
<dbReference type="EMBL" id="RJQC01000002">
    <property type="protein sequence ID" value="RNM30511.1"/>
    <property type="molecule type" value="Genomic_DNA"/>
</dbReference>
<protein>
    <recommendedName>
        <fullName evidence="7">Ribosomal RNA small subunit methyltransferase A</fullName>
        <ecNumber evidence="7">2.1.1.182</ecNumber>
    </recommendedName>
    <alternativeName>
        <fullName evidence="7">16S rRNA (adenine(1518)-N(6)/adenine(1519)-N(6))-dimethyltransferase</fullName>
    </alternativeName>
    <alternativeName>
        <fullName evidence="7">16S rRNA dimethyladenosine transferase</fullName>
    </alternativeName>
    <alternativeName>
        <fullName evidence="7">16S rRNA dimethylase</fullName>
    </alternativeName>
    <alternativeName>
        <fullName evidence="7">S-adenosylmethionine-6-N', N'-adenosyl(rRNA) dimethyltransferase</fullName>
    </alternativeName>
</protein>
<dbReference type="Proteomes" id="UP000276568">
    <property type="component" value="Unassembled WGS sequence"/>
</dbReference>
<dbReference type="Gene3D" id="3.40.50.150">
    <property type="entry name" value="Vaccinia Virus protein VP39"/>
    <property type="match status" value="1"/>
</dbReference>
<keyword evidence="11" id="KW-1185">Reference proteome</keyword>
<comment type="catalytic activity">
    <reaction evidence="7">
        <text>adenosine(1518)/adenosine(1519) in 16S rRNA + 4 S-adenosyl-L-methionine = N(6)-dimethyladenosine(1518)/N(6)-dimethyladenosine(1519) in 16S rRNA + 4 S-adenosyl-L-homocysteine + 4 H(+)</text>
        <dbReference type="Rhea" id="RHEA:19609"/>
        <dbReference type="Rhea" id="RHEA-COMP:10232"/>
        <dbReference type="Rhea" id="RHEA-COMP:10233"/>
        <dbReference type="ChEBI" id="CHEBI:15378"/>
        <dbReference type="ChEBI" id="CHEBI:57856"/>
        <dbReference type="ChEBI" id="CHEBI:59789"/>
        <dbReference type="ChEBI" id="CHEBI:74411"/>
        <dbReference type="ChEBI" id="CHEBI:74493"/>
        <dbReference type="EC" id="2.1.1.182"/>
    </reaction>
</comment>
<sequence>MNDPIATIKRTKAIQDKYQVFTKKSYGQNFIIEPRIVEKIAEAAIADPSELVIEIGPGIGALTQQLCARSQHVIAYEIDPRMPNILQNEIQSPHLEVVLQDFLDVDVDEEIKKYRKENQPVVFTSNLPYYITTPILFKLFETKEPIERITVMMQKEVGQRFMAQPSDKEYNALSVIWQYKCDCHKVMDVSRHVFWPSPNVDSVVLQFNFHHRYHLLNESVFLSMVKGCFVQRRKTIYNNLQSYLQDKELAKTCLEKAGIALNTRAQQCALNDFIRLYEVNYESICTSQSESSSGCDWKK</sequence>
<gene>
    <name evidence="7 10" type="primary">rsmA</name>
    <name evidence="7" type="synonym">ksgA</name>
    <name evidence="10" type="ORF">EDX97_06935</name>
</gene>
<dbReference type="OrthoDB" id="9814755at2"/>
<dbReference type="PANTHER" id="PTHR11727">
    <property type="entry name" value="DIMETHYLADENOSINE TRANSFERASE"/>
    <property type="match status" value="1"/>
</dbReference>
<evidence type="ECO:0000256" key="7">
    <source>
        <dbReference type="HAMAP-Rule" id="MF_00607"/>
    </source>
</evidence>
<evidence type="ECO:0000256" key="3">
    <source>
        <dbReference type="ARBA" id="ARBA00022603"/>
    </source>
</evidence>
<reference evidence="10 11" key="1">
    <citation type="submission" date="2018-11" db="EMBL/GenBank/DDBJ databases">
        <title>Clostridium sp. nov., a member of the family Erysipelotrichaceae isolated from pig faeces.</title>
        <authorList>
            <person name="Chang Y.-H."/>
        </authorList>
    </citation>
    <scope>NUCLEOTIDE SEQUENCE [LARGE SCALE GENOMIC DNA]</scope>
    <source>
        <strain evidence="10 11">YH-panp20</strain>
    </source>
</reference>
<feature type="binding site" evidence="7 8">
    <location>
        <position position="31"/>
    </location>
    <ligand>
        <name>S-adenosyl-L-methionine</name>
        <dbReference type="ChEBI" id="CHEBI:59789"/>
    </ligand>
</feature>
<dbReference type="GO" id="GO:0005829">
    <property type="term" value="C:cytosol"/>
    <property type="evidence" value="ECO:0007669"/>
    <property type="project" value="TreeGrafter"/>
</dbReference>
<dbReference type="FunFam" id="3.40.50.150:FF:000023">
    <property type="entry name" value="Ribosomal RNA small subunit methyltransferase A"/>
    <property type="match status" value="1"/>
</dbReference>
<dbReference type="HAMAP" id="MF_00607">
    <property type="entry name" value="16SrRNA_methyltr_A"/>
    <property type="match status" value="1"/>
</dbReference>
<feature type="binding site" evidence="7 8">
    <location>
        <position position="56"/>
    </location>
    <ligand>
        <name>S-adenosyl-L-methionine</name>
        <dbReference type="ChEBI" id="CHEBI:59789"/>
    </ligand>
</feature>
<dbReference type="InterPro" id="IPR023165">
    <property type="entry name" value="rRNA_Ade_diMease-like_C"/>
</dbReference>
<evidence type="ECO:0000256" key="5">
    <source>
        <dbReference type="ARBA" id="ARBA00022691"/>
    </source>
</evidence>
<dbReference type="EC" id="2.1.1.182" evidence="7"/>
<keyword evidence="3 7" id="KW-0489">Methyltransferase</keyword>
<dbReference type="PROSITE" id="PS01131">
    <property type="entry name" value="RRNA_A_DIMETH"/>
    <property type="match status" value="1"/>
</dbReference>
<evidence type="ECO:0000256" key="6">
    <source>
        <dbReference type="ARBA" id="ARBA00022884"/>
    </source>
</evidence>
<evidence type="ECO:0000259" key="9">
    <source>
        <dbReference type="SMART" id="SM00650"/>
    </source>
</evidence>
<evidence type="ECO:0000256" key="1">
    <source>
        <dbReference type="ARBA" id="ARBA00022490"/>
    </source>
</evidence>
<evidence type="ECO:0000313" key="10">
    <source>
        <dbReference type="EMBL" id="RNM30511.1"/>
    </source>
</evidence>
<accession>A0A3N0I0F7</accession>
<evidence type="ECO:0000256" key="8">
    <source>
        <dbReference type="PROSITE-ProRule" id="PRU01026"/>
    </source>
</evidence>
<evidence type="ECO:0000256" key="2">
    <source>
        <dbReference type="ARBA" id="ARBA00022552"/>
    </source>
</evidence>
<dbReference type="SMART" id="SM00650">
    <property type="entry name" value="rADc"/>
    <property type="match status" value="1"/>
</dbReference>
<dbReference type="NCBIfam" id="TIGR00755">
    <property type="entry name" value="ksgA"/>
    <property type="match status" value="1"/>
</dbReference>